<protein>
    <submittedName>
        <fullName evidence="1">Uncharacterized protein</fullName>
    </submittedName>
</protein>
<evidence type="ECO:0000313" key="1">
    <source>
        <dbReference type="EMBL" id="QHT86912.1"/>
    </source>
</evidence>
<reference evidence="1" key="1">
    <citation type="journal article" date="2020" name="Nature">
        <title>Giant virus diversity and host interactions through global metagenomics.</title>
        <authorList>
            <person name="Schulz F."/>
            <person name="Roux S."/>
            <person name="Paez-Espino D."/>
            <person name="Jungbluth S."/>
            <person name="Walsh D.A."/>
            <person name="Denef V.J."/>
            <person name="McMahon K.D."/>
            <person name="Konstantinidis K.T."/>
            <person name="Eloe-Fadrosh E.A."/>
            <person name="Kyrpides N.C."/>
            <person name="Woyke T."/>
        </authorList>
    </citation>
    <scope>NUCLEOTIDE SEQUENCE</scope>
    <source>
        <strain evidence="1">GVMAG-M-3300023184-18</strain>
    </source>
</reference>
<sequence>MKLANLVQLFIFGLLFVAFALASNENSTNPNSNISNTYCDNTTDAETCDVVAKLLKAKREMSDAPTLLMYLAIGAIIVVPQIPQIDV</sequence>
<organism evidence="1">
    <name type="scientific">viral metagenome</name>
    <dbReference type="NCBI Taxonomy" id="1070528"/>
    <lineage>
        <taxon>unclassified sequences</taxon>
        <taxon>metagenomes</taxon>
        <taxon>organismal metagenomes</taxon>
    </lineage>
</organism>
<dbReference type="AlphaFoldDB" id="A0A6C0I2A7"/>
<name>A0A6C0I2A7_9ZZZZ</name>
<dbReference type="EMBL" id="MN740078">
    <property type="protein sequence ID" value="QHT86912.1"/>
    <property type="molecule type" value="Genomic_DNA"/>
</dbReference>
<accession>A0A6C0I2A7</accession>
<proteinExistence type="predicted"/>